<proteinExistence type="predicted"/>
<feature type="compositionally biased region" description="Low complexity" evidence="1">
    <location>
        <begin position="620"/>
        <end position="642"/>
    </location>
</feature>
<feature type="region of interest" description="Disordered" evidence="1">
    <location>
        <begin position="269"/>
        <end position="403"/>
    </location>
</feature>
<feature type="compositionally biased region" description="Polar residues" evidence="1">
    <location>
        <begin position="223"/>
        <end position="241"/>
    </location>
</feature>
<dbReference type="RefSeq" id="XP_007755940.1">
    <property type="nucleotide sequence ID" value="XM_007757750.1"/>
</dbReference>
<keyword evidence="3" id="KW-1185">Reference proteome</keyword>
<dbReference type="Proteomes" id="UP000019473">
    <property type="component" value="Unassembled WGS sequence"/>
</dbReference>
<evidence type="ECO:0000313" key="3">
    <source>
        <dbReference type="Proteomes" id="UP000019473"/>
    </source>
</evidence>
<feature type="compositionally biased region" description="Low complexity" evidence="1">
    <location>
        <begin position="816"/>
        <end position="831"/>
    </location>
</feature>
<feature type="compositionally biased region" description="Polar residues" evidence="1">
    <location>
        <begin position="38"/>
        <end position="54"/>
    </location>
</feature>
<evidence type="ECO:0000256" key="1">
    <source>
        <dbReference type="SAM" id="MobiDB-lite"/>
    </source>
</evidence>
<accession>W9VV16</accession>
<sequence length="873" mass="95645">MAGNDDNNHRQAQRCAQSESEDFFDNDLTALNDATPVLDSQQQTFPPTINSPPQGHTDLDNRLIDPLLLANDVTAQTSDFSHFEAPPEGSLYTDFLSDNQTLETNSNPQTSAFSSLPTVPEDLLAADYQFDNQTLQNSSNTQPSAFPAVPTVPEDFSHTDFLFDGQTLENNSNPQPSAFSSLHTLPENFFSTGYQLDTQIENNSNPQPPAFPSLTTLLQDSFSTDYPLDNQTLGGNETDPTSHPFAASTYNIQHQTAVLPTASFGSLTHPNTDIAPSGQYHEVSDNQPSNFDSQFRSLYPSPPQSYHTLASVPAGNIQHASEAPQSRSLNTSRSQSYRSSGPGRTRNRQRASQPAQVRSSTRPGTQSHHNSASSLVGSQQQAAQLSQVRSLPHSLNPTSTQPYQAQDDMARGEAQVGTIQALAIDRALRDFDRAPESTYEDVYRRVVQHYVDLVVTEGMPQFWISRLNLEVELARVIIVATRSPELYTRQHLDTLQELGDSMMREHRAERYRAHWLHELREAGITLDDVTVVHEDTAEYERRTEHRSWWFEWVQGTRPDDGTSGDLGSRAPTTSDNAGGSGLAGTGADVTVSNGRSQAVPSATLPSMPVPSRTRRRASNRLRSANTSAGGASSSRPVSAARPTRGNAGSNPLTVRVNGGRTTFAMNTAGGLVDFAEHQRGLRCPWTCLLGDSYVTPERGRLTGHLQRDHQLSAADLAHMLVENPNASDFEGHLSKDCFAWAQYTHGDPRPWKCLLCANHRGMRDGRNTLARHVRQTHGIQVALPAVRDVRQPRRRHQPGTGTTSEAVARQLEPVDGAEQQRAAGAAAQEGAMNGGLRLTLTGTKSSALDAGLDEAMDEEEEEGEEDEEAMEEE</sequence>
<evidence type="ECO:0000313" key="2">
    <source>
        <dbReference type="EMBL" id="EXJ59587.1"/>
    </source>
</evidence>
<feature type="compositionally biased region" description="Polar residues" evidence="1">
    <location>
        <begin position="350"/>
        <end position="403"/>
    </location>
</feature>
<dbReference type="OrthoDB" id="4139190at2759"/>
<dbReference type="VEuPathDB" id="FungiDB:A1O7_03733"/>
<gene>
    <name evidence="2" type="ORF">A1O7_03733</name>
</gene>
<protein>
    <submittedName>
        <fullName evidence="2">Uncharacterized protein</fullName>
    </submittedName>
</protein>
<reference evidence="2 3" key="1">
    <citation type="submission" date="2013-03" db="EMBL/GenBank/DDBJ databases">
        <title>The Genome Sequence of Cladophialophora yegresii CBS 114405.</title>
        <authorList>
            <consortium name="The Broad Institute Genomics Platform"/>
            <person name="Cuomo C."/>
            <person name="de Hoog S."/>
            <person name="Gorbushina A."/>
            <person name="Walker B."/>
            <person name="Young S.K."/>
            <person name="Zeng Q."/>
            <person name="Gargeya S."/>
            <person name="Fitzgerald M."/>
            <person name="Haas B."/>
            <person name="Abouelleil A."/>
            <person name="Allen A.W."/>
            <person name="Alvarado L."/>
            <person name="Arachchi H.M."/>
            <person name="Berlin A.M."/>
            <person name="Chapman S.B."/>
            <person name="Gainer-Dewar J."/>
            <person name="Goldberg J."/>
            <person name="Griggs A."/>
            <person name="Gujja S."/>
            <person name="Hansen M."/>
            <person name="Howarth C."/>
            <person name="Imamovic A."/>
            <person name="Ireland A."/>
            <person name="Larimer J."/>
            <person name="McCowan C."/>
            <person name="Murphy C."/>
            <person name="Pearson M."/>
            <person name="Poon T.W."/>
            <person name="Priest M."/>
            <person name="Roberts A."/>
            <person name="Saif S."/>
            <person name="Shea T."/>
            <person name="Sisk P."/>
            <person name="Sykes S."/>
            <person name="Wortman J."/>
            <person name="Nusbaum C."/>
            <person name="Birren B."/>
        </authorList>
    </citation>
    <scope>NUCLEOTIDE SEQUENCE [LARGE SCALE GENOMIC DNA]</scope>
    <source>
        <strain evidence="2 3">CBS 114405</strain>
    </source>
</reference>
<feature type="region of interest" description="Disordered" evidence="1">
    <location>
        <begin position="787"/>
        <end position="873"/>
    </location>
</feature>
<dbReference type="AlphaFoldDB" id="W9VV16"/>
<organism evidence="2 3">
    <name type="scientific">Cladophialophora yegresii CBS 114405</name>
    <dbReference type="NCBI Taxonomy" id="1182544"/>
    <lineage>
        <taxon>Eukaryota</taxon>
        <taxon>Fungi</taxon>
        <taxon>Dikarya</taxon>
        <taxon>Ascomycota</taxon>
        <taxon>Pezizomycotina</taxon>
        <taxon>Eurotiomycetes</taxon>
        <taxon>Chaetothyriomycetidae</taxon>
        <taxon>Chaetothyriales</taxon>
        <taxon>Herpotrichiellaceae</taxon>
        <taxon>Cladophialophora</taxon>
    </lineage>
</organism>
<name>W9VV16_9EURO</name>
<feature type="region of interest" description="Disordered" evidence="1">
    <location>
        <begin position="559"/>
        <end position="657"/>
    </location>
</feature>
<feature type="region of interest" description="Disordered" evidence="1">
    <location>
        <begin position="223"/>
        <end position="245"/>
    </location>
</feature>
<feature type="compositionally biased region" description="Polar residues" evidence="1">
    <location>
        <begin position="590"/>
        <end position="604"/>
    </location>
</feature>
<feature type="compositionally biased region" description="Polar residues" evidence="1">
    <location>
        <begin position="285"/>
        <end position="296"/>
    </location>
</feature>
<dbReference type="EMBL" id="AMGW01000003">
    <property type="protein sequence ID" value="EXJ59587.1"/>
    <property type="molecule type" value="Genomic_DNA"/>
</dbReference>
<feature type="compositionally biased region" description="Acidic residues" evidence="1">
    <location>
        <begin position="851"/>
        <end position="873"/>
    </location>
</feature>
<dbReference type="GeneID" id="19178325"/>
<comment type="caution">
    <text evidence="2">The sequence shown here is derived from an EMBL/GenBank/DDBJ whole genome shotgun (WGS) entry which is preliminary data.</text>
</comment>
<feature type="region of interest" description="Disordered" evidence="1">
    <location>
        <begin position="1"/>
        <end position="58"/>
    </location>
</feature>
<feature type="compositionally biased region" description="Polar residues" evidence="1">
    <location>
        <begin position="323"/>
        <end position="339"/>
    </location>
</feature>
<dbReference type="HOGENOM" id="CLU_389787_0_0_1"/>